<keyword evidence="1" id="KW-1133">Transmembrane helix</keyword>
<sequence length="112" mass="12572">LSDVIVWWRVYAIWGGNRFITVLGLIVLLPSIELGAGSLFINSIWGLMGDLLSVTFVNLLATALITYKAWEHRRFVHDYLRAASCRSPAEKVLFLLVESGVAYCLIWVSLDS</sequence>
<gene>
    <name evidence="3" type="ORF">BD310DRAFT_778563</name>
    <name evidence="2" type="ORF">BD311DRAFT_624222</name>
</gene>
<name>A0A4V2K477_9APHY</name>
<proteinExistence type="predicted"/>
<evidence type="ECO:0000313" key="2">
    <source>
        <dbReference type="EMBL" id="TBU31083.1"/>
    </source>
</evidence>
<evidence type="ECO:0000256" key="1">
    <source>
        <dbReference type="SAM" id="Phobius"/>
    </source>
</evidence>
<protein>
    <submittedName>
        <fullName evidence="2">Uncharacterized protein</fullName>
    </submittedName>
</protein>
<keyword evidence="4" id="KW-1185">Reference proteome</keyword>
<keyword evidence="1" id="KW-0812">Transmembrane</keyword>
<dbReference type="OrthoDB" id="3214103at2759"/>
<dbReference type="EMBL" id="ML143401">
    <property type="protein sequence ID" value="TBU31083.1"/>
    <property type="molecule type" value="Genomic_DNA"/>
</dbReference>
<dbReference type="Proteomes" id="UP000292957">
    <property type="component" value="Unassembled WGS sequence"/>
</dbReference>
<dbReference type="AlphaFoldDB" id="A0A4V2K477"/>
<keyword evidence="1" id="KW-0472">Membrane</keyword>
<organism evidence="2">
    <name type="scientific">Dichomitus squalens</name>
    <dbReference type="NCBI Taxonomy" id="114155"/>
    <lineage>
        <taxon>Eukaryota</taxon>
        <taxon>Fungi</taxon>
        <taxon>Dikarya</taxon>
        <taxon>Basidiomycota</taxon>
        <taxon>Agaricomycotina</taxon>
        <taxon>Agaricomycetes</taxon>
        <taxon>Polyporales</taxon>
        <taxon>Polyporaceae</taxon>
        <taxon>Dichomitus</taxon>
    </lineage>
</organism>
<evidence type="ECO:0000313" key="4">
    <source>
        <dbReference type="Proteomes" id="UP000292082"/>
    </source>
</evidence>
<feature type="non-terminal residue" evidence="2">
    <location>
        <position position="112"/>
    </location>
</feature>
<feature type="transmembrane region" description="Helical" evidence="1">
    <location>
        <begin position="91"/>
        <end position="110"/>
    </location>
</feature>
<dbReference type="Proteomes" id="UP000292082">
    <property type="component" value="Unassembled WGS sequence"/>
</dbReference>
<accession>A0A4V2K477</accession>
<evidence type="ECO:0000313" key="3">
    <source>
        <dbReference type="EMBL" id="TBU58216.1"/>
    </source>
</evidence>
<dbReference type="EMBL" id="ML145127">
    <property type="protein sequence ID" value="TBU58216.1"/>
    <property type="molecule type" value="Genomic_DNA"/>
</dbReference>
<feature type="non-terminal residue" evidence="2">
    <location>
        <position position="1"/>
    </location>
</feature>
<feature type="transmembrane region" description="Helical" evidence="1">
    <location>
        <begin position="51"/>
        <end position="70"/>
    </location>
</feature>
<reference evidence="2 4" key="1">
    <citation type="submission" date="2019-01" db="EMBL/GenBank/DDBJ databases">
        <title>Draft genome sequences of three monokaryotic isolates of the white-rot basidiomycete fungus Dichomitus squalens.</title>
        <authorList>
            <consortium name="DOE Joint Genome Institute"/>
            <person name="Lopez S.C."/>
            <person name="Andreopoulos B."/>
            <person name="Pangilinan J."/>
            <person name="Lipzen A."/>
            <person name="Riley R."/>
            <person name="Ahrendt S."/>
            <person name="Ng V."/>
            <person name="Barry K."/>
            <person name="Daum C."/>
            <person name="Grigoriev I.V."/>
            <person name="Hilden K.S."/>
            <person name="Makela M.R."/>
            <person name="de Vries R.P."/>
        </authorList>
    </citation>
    <scope>NUCLEOTIDE SEQUENCE [LARGE SCALE GENOMIC DNA]</scope>
    <source>
        <strain evidence="3 4">CBS 464.89</strain>
        <strain evidence="2">OM18370.1</strain>
    </source>
</reference>